<dbReference type="STRING" id="759273.H1VGJ1"/>
<name>H1VGJ1_COLHI</name>
<organism evidence="1 2">
    <name type="scientific">Colletotrichum higginsianum (strain IMI 349063)</name>
    <name type="common">Crucifer anthracnose fungus</name>
    <dbReference type="NCBI Taxonomy" id="759273"/>
    <lineage>
        <taxon>Eukaryota</taxon>
        <taxon>Fungi</taxon>
        <taxon>Dikarya</taxon>
        <taxon>Ascomycota</taxon>
        <taxon>Pezizomycotina</taxon>
        <taxon>Sordariomycetes</taxon>
        <taxon>Hypocreomycetidae</taxon>
        <taxon>Glomerellales</taxon>
        <taxon>Glomerellaceae</taxon>
        <taxon>Colletotrichum</taxon>
        <taxon>Colletotrichum destructivum species complex</taxon>
    </lineage>
</organism>
<dbReference type="Proteomes" id="UP000007174">
    <property type="component" value="Unassembled WGS sequence"/>
</dbReference>
<protein>
    <submittedName>
        <fullName evidence="1">Uncharacterized protein</fullName>
    </submittedName>
</protein>
<dbReference type="AlphaFoldDB" id="H1VGJ1"/>
<sequence length="58" mass="6555">MSSRSAPRVPLERKEAEILVKDAFDGAVERHIEVGDHLQMMIITKNGIEEVLLPLKKD</sequence>
<dbReference type="Gene3D" id="3.60.20.10">
    <property type="entry name" value="Glutamine Phosphoribosylpyrophosphate, subunit 1, domain 1"/>
    <property type="match status" value="1"/>
</dbReference>
<dbReference type="InterPro" id="IPR029055">
    <property type="entry name" value="Ntn_hydrolases_N"/>
</dbReference>
<evidence type="ECO:0000313" key="2">
    <source>
        <dbReference type="Proteomes" id="UP000007174"/>
    </source>
</evidence>
<dbReference type="HOGENOM" id="CLU_2978994_0_0_1"/>
<proteinExistence type="predicted"/>
<dbReference type="EMBL" id="CACQ02003443">
    <property type="protein sequence ID" value="CCF39344.1"/>
    <property type="molecule type" value="Genomic_DNA"/>
</dbReference>
<evidence type="ECO:0000313" key="1">
    <source>
        <dbReference type="EMBL" id="CCF39344.1"/>
    </source>
</evidence>
<gene>
    <name evidence="1" type="ORF">CH063_10204</name>
</gene>
<dbReference type="SUPFAM" id="SSF56235">
    <property type="entry name" value="N-terminal nucleophile aminohydrolases (Ntn hydrolases)"/>
    <property type="match status" value="1"/>
</dbReference>
<reference evidence="2" key="1">
    <citation type="journal article" date="2012" name="Nat. Genet.">
        <title>Lifestyle transitions in plant pathogenic Colletotrichum fungi deciphered by genome and transcriptome analyses.</title>
        <authorList>
            <person name="O'Connell R.J."/>
            <person name="Thon M.R."/>
            <person name="Hacquard S."/>
            <person name="Amyotte S.G."/>
            <person name="Kleemann J."/>
            <person name="Torres M.F."/>
            <person name="Damm U."/>
            <person name="Buiate E.A."/>
            <person name="Epstein L."/>
            <person name="Alkan N."/>
            <person name="Altmueller J."/>
            <person name="Alvarado-Balderrama L."/>
            <person name="Bauser C.A."/>
            <person name="Becker C."/>
            <person name="Birren B.W."/>
            <person name="Chen Z."/>
            <person name="Choi J."/>
            <person name="Crouch J.A."/>
            <person name="Duvick J.P."/>
            <person name="Farman M.A."/>
            <person name="Gan P."/>
            <person name="Heiman D."/>
            <person name="Henrissat B."/>
            <person name="Howard R.J."/>
            <person name="Kabbage M."/>
            <person name="Koch C."/>
            <person name="Kracher B."/>
            <person name="Kubo Y."/>
            <person name="Law A.D."/>
            <person name="Lebrun M.-H."/>
            <person name="Lee Y.-H."/>
            <person name="Miyara I."/>
            <person name="Moore N."/>
            <person name="Neumann U."/>
            <person name="Nordstroem K."/>
            <person name="Panaccione D.G."/>
            <person name="Panstruga R."/>
            <person name="Place M."/>
            <person name="Proctor R.H."/>
            <person name="Prusky D."/>
            <person name="Rech G."/>
            <person name="Reinhardt R."/>
            <person name="Rollins J.A."/>
            <person name="Rounsley S."/>
            <person name="Schardl C.L."/>
            <person name="Schwartz D.C."/>
            <person name="Shenoy N."/>
            <person name="Shirasu K."/>
            <person name="Sikhakolli U.R."/>
            <person name="Stueber K."/>
            <person name="Sukno S.A."/>
            <person name="Sweigard J.A."/>
            <person name="Takano Y."/>
            <person name="Takahara H."/>
            <person name="Trail F."/>
            <person name="van der Does H.C."/>
            <person name="Voll L.M."/>
            <person name="Will I."/>
            <person name="Young S."/>
            <person name="Zeng Q."/>
            <person name="Zhang J."/>
            <person name="Zhou S."/>
            <person name="Dickman M.B."/>
            <person name="Schulze-Lefert P."/>
            <person name="Ver Loren van Themaat E."/>
            <person name="Ma L.-J."/>
            <person name="Vaillancourt L.J."/>
        </authorList>
    </citation>
    <scope>NUCLEOTIDE SEQUENCE [LARGE SCALE GENOMIC DNA]</scope>
    <source>
        <strain evidence="2">IMI 349063</strain>
    </source>
</reference>
<dbReference type="VEuPathDB" id="FungiDB:CH63R_11813"/>
<accession>H1VGJ1</accession>